<organism evidence="1 2">
    <name type="scientific">Anabarilius grahami</name>
    <name type="common">Kanglang fish</name>
    <name type="synonym">Barilius grahami</name>
    <dbReference type="NCBI Taxonomy" id="495550"/>
    <lineage>
        <taxon>Eukaryota</taxon>
        <taxon>Metazoa</taxon>
        <taxon>Chordata</taxon>
        <taxon>Craniata</taxon>
        <taxon>Vertebrata</taxon>
        <taxon>Euteleostomi</taxon>
        <taxon>Actinopterygii</taxon>
        <taxon>Neopterygii</taxon>
        <taxon>Teleostei</taxon>
        <taxon>Ostariophysi</taxon>
        <taxon>Cypriniformes</taxon>
        <taxon>Xenocyprididae</taxon>
        <taxon>Xenocypridinae</taxon>
        <taxon>Xenocypridinae incertae sedis</taxon>
        <taxon>Anabarilius</taxon>
    </lineage>
</organism>
<dbReference type="Proteomes" id="UP000281406">
    <property type="component" value="Unassembled WGS sequence"/>
</dbReference>
<accession>A0A3N0XE07</accession>
<proteinExistence type="predicted"/>
<sequence length="136" mass="15518">MEEQLIAAQKEIAHLTEENENLRSKQFCLQRFQCEPKMILFYTGFNDYETLKALYLSLQPTVSVFVSLPYAAGASFRRFSCKIVQSLTSSNFKRIASRVADFNSLATSLQKQKRSVQTKAMKRGLELESDAAAQYE</sequence>
<dbReference type="AlphaFoldDB" id="A0A3N0XE07"/>
<keyword evidence="2" id="KW-1185">Reference proteome</keyword>
<dbReference type="EMBL" id="RJVU01079414">
    <property type="protein sequence ID" value="ROI15622.1"/>
    <property type="molecule type" value="Genomic_DNA"/>
</dbReference>
<dbReference type="OrthoDB" id="10020990at2759"/>
<evidence type="ECO:0000313" key="1">
    <source>
        <dbReference type="EMBL" id="ROI15622.1"/>
    </source>
</evidence>
<comment type="caution">
    <text evidence="1">The sequence shown here is derived from an EMBL/GenBank/DDBJ whole genome shotgun (WGS) entry which is preliminary data.</text>
</comment>
<reference evidence="1 2" key="1">
    <citation type="submission" date="2018-10" db="EMBL/GenBank/DDBJ databases">
        <title>Genome assembly for a Yunnan-Guizhou Plateau 3E fish, Anabarilius grahami (Regan), and its evolutionary and genetic applications.</title>
        <authorList>
            <person name="Jiang W."/>
        </authorList>
    </citation>
    <scope>NUCLEOTIDE SEQUENCE [LARGE SCALE GENOMIC DNA]</scope>
    <source>
        <strain evidence="1">AG-KIZ</strain>
        <tissue evidence="1">Muscle</tissue>
    </source>
</reference>
<protein>
    <submittedName>
        <fullName evidence="1">Uncharacterized protein</fullName>
    </submittedName>
</protein>
<evidence type="ECO:0000313" key="2">
    <source>
        <dbReference type="Proteomes" id="UP000281406"/>
    </source>
</evidence>
<name>A0A3N0XE07_ANAGA</name>
<gene>
    <name evidence="1" type="ORF">DPX16_22731</name>
</gene>